<gene>
    <name evidence="5" type="ORF">L2A60_08410</name>
</gene>
<dbReference type="Pfam" id="PF00106">
    <property type="entry name" value="adh_short"/>
    <property type="match status" value="1"/>
</dbReference>
<dbReference type="InterPro" id="IPR036291">
    <property type="entry name" value="NAD(P)-bd_dom_sf"/>
</dbReference>
<sequence>MRITVKGKVAVLTGAASGIGAALARQLAARGASLALIDRDQDGLERVAAEARLFGATVSTHVADLADPAAIAALPDAIAATHAAPALLINNAGVALVGRFDQMDAADFDWLMDINFWAGVRMTRAFLPALRRAGGARIVFLSSVFGIIAPPGQCAYAASKFAIRGFAEALRHELADTPIGVTVVHPGGIRTNIARSARLAAGMNPEEAAAGVRAFETMLKTTPEVAASTILRGVERGADRVLIGSDAYAIDALQRLMPARYWRPMQRRLGKLGGLVKAPAEQN</sequence>
<reference evidence="5 6" key="1">
    <citation type="submission" date="2022-01" db="EMBL/GenBank/DDBJ databases">
        <authorList>
            <person name="Won M."/>
            <person name="Kim S.-J."/>
            <person name="Kwon S.-W."/>
        </authorList>
    </citation>
    <scope>NUCLEOTIDE SEQUENCE [LARGE SCALE GENOMIC DNA]</scope>
    <source>
        <strain evidence="5 6">KCTC 23505</strain>
    </source>
</reference>
<dbReference type="InterPro" id="IPR002347">
    <property type="entry name" value="SDR_fam"/>
</dbReference>
<evidence type="ECO:0000313" key="6">
    <source>
        <dbReference type="Proteomes" id="UP001521209"/>
    </source>
</evidence>
<dbReference type="Gene3D" id="3.40.50.720">
    <property type="entry name" value="NAD(P)-binding Rossmann-like Domain"/>
    <property type="match status" value="1"/>
</dbReference>
<dbReference type="Proteomes" id="UP001521209">
    <property type="component" value="Unassembled WGS sequence"/>
</dbReference>
<evidence type="ECO:0000256" key="2">
    <source>
        <dbReference type="ARBA" id="ARBA00023002"/>
    </source>
</evidence>
<dbReference type="PANTHER" id="PTHR44196">
    <property type="entry name" value="DEHYDROGENASE/REDUCTASE SDR FAMILY MEMBER 7B"/>
    <property type="match status" value="1"/>
</dbReference>
<dbReference type="SUPFAM" id="SSF51735">
    <property type="entry name" value="NAD(P)-binding Rossmann-fold domains"/>
    <property type="match status" value="1"/>
</dbReference>
<dbReference type="PRINTS" id="PR00081">
    <property type="entry name" value="GDHRDH"/>
</dbReference>
<name>A0ABS9DVF8_9PROT</name>
<dbReference type="InterPro" id="IPR057326">
    <property type="entry name" value="KR_dom"/>
</dbReference>
<keyword evidence="2" id="KW-0560">Oxidoreductase</keyword>
<proteinExistence type="inferred from homology"/>
<keyword evidence="6" id="KW-1185">Reference proteome</keyword>
<dbReference type="PRINTS" id="PR00080">
    <property type="entry name" value="SDRFAMILY"/>
</dbReference>
<dbReference type="PROSITE" id="PS00061">
    <property type="entry name" value="ADH_SHORT"/>
    <property type="match status" value="1"/>
</dbReference>
<dbReference type="PANTHER" id="PTHR44196:SF1">
    <property type="entry name" value="DEHYDROGENASE_REDUCTASE SDR FAMILY MEMBER 7B"/>
    <property type="match status" value="1"/>
</dbReference>
<dbReference type="InterPro" id="IPR020904">
    <property type="entry name" value="Sc_DH/Rdtase_CS"/>
</dbReference>
<feature type="domain" description="Ketoreductase" evidence="4">
    <location>
        <begin position="8"/>
        <end position="192"/>
    </location>
</feature>
<accession>A0ABS9DVF8</accession>
<protein>
    <submittedName>
        <fullName evidence="5">SDR family NAD(P)-dependent oxidoreductase</fullName>
    </submittedName>
</protein>
<dbReference type="EMBL" id="JAKGBZ010000013">
    <property type="protein sequence ID" value="MCF3946702.1"/>
    <property type="molecule type" value="Genomic_DNA"/>
</dbReference>
<dbReference type="RefSeq" id="WP_235703939.1">
    <property type="nucleotide sequence ID" value="NZ_JAKGBZ010000013.1"/>
</dbReference>
<organism evidence="5 6">
    <name type="scientific">Acidiphilium iwatense</name>
    <dbReference type="NCBI Taxonomy" id="768198"/>
    <lineage>
        <taxon>Bacteria</taxon>
        <taxon>Pseudomonadati</taxon>
        <taxon>Pseudomonadota</taxon>
        <taxon>Alphaproteobacteria</taxon>
        <taxon>Acetobacterales</taxon>
        <taxon>Acidocellaceae</taxon>
        <taxon>Acidiphilium</taxon>
    </lineage>
</organism>
<evidence type="ECO:0000259" key="4">
    <source>
        <dbReference type="SMART" id="SM00822"/>
    </source>
</evidence>
<comment type="similarity">
    <text evidence="1 3">Belongs to the short-chain dehydrogenases/reductases (SDR) family.</text>
</comment>
<evidence type="ECO:0000313" key="5">
    <source>
        <dbReference type="EMBL" id="MCF3946702.1"/>
    </source>
</evidence>
<comment type="caution">
    <text evidence="5">The sequence shown here is derived from an EMBL/GenBank/DDBJ whole genome shotgun (WGS) entry which is preliminary data.</text>
</comment>
<evidence type="ECO:0000256" key="3">
    <source>
        <dbReference type="RuleBase" id="RU000363"/>
    </source>
</evidence>
<dbReference type="SMART" id="SM00822">
    <property type="entry name" value="PKS_KR"/>
    <property type="match status" value="1"/>
</dbReference>
<evidence type="ECO:0000256" key="1">
    <source>
        <dbReference type="ARBA" id="ARBA00006484"/>
    </source>
</evidence>